<dbReference type="Proteomes" id="UP000735302">
    <property type="component" value="Unassembled WGS sequence"/>
</dbReference>
<keyword evidence="2" id="KW-1185">Reference proteome</keyword>
<reference evidence="1 2" key="1">
    <citation type="journal article" date="2021" name="Elife">
        <title>Chloroplast acquisition without the gene transfer in kleptoplastic sea slugs, Plakobranchus ocellatus.</title>
        <authorList>
            <person name="Maeda T."/>
            <person name="Takahashi S."/>
            <person name="Yoshida T."/>
            <person name="Shimamura S."/>
            <person name="Takaki Y."/>
            <person name="Nagai Y."/>
            <person name="Toyoda A."/>
            <person name="Suzuki Y."/>
            <person name="Arimoto A."/>
            <person name="Ishii H."/>
            <person name="Satoh N."/>
            <person name="Nishiyama T."/>
            <person name="Hasebe M."/>
            <person name="Maruyama T."/>
            <person name="Minagawa J."/>
            <person name="Obokata J."/>
            <person name="Shigenobu S."/>
        </authorList>
    </citation>
    <scope>NUCLEOTIDE SEQUENCE [LARGE SCALE GENOMIC DNA]</scope>
</reference>
<evidence type="ECO:0000313" key="1">
    <source>
        <dbReference type="EMBL" id="GFO14031.1"/>
    </source>
</evidence>
<dbReference type="EMBL" id="BLXT01004521">
    <property type="protein sequence ID" value="GFO14031.1"/>
    <property type="molecule type" value="Genomic_DNA"/>
</dbReference>
<organism evidence="1 2">
    <name type="scientific">Plakobranchus ocellatus</name>
    <dbReference type="NCBI Taxonomy" id="259542"/>
    <lineage>
        <taxon>Eukaryota</taxon>
        <taxon>Metazoa</taxon>
        <taxon>Spiralia</taxon>
        <taxon>Lophotrochozoa</taxon>
        <taxon>Mollusca</taxon>
        <taxon>Gastropoda</taxon>
        <taxon>Heterobranchia</taxon>
        <taxon>Euthyneura</taxon>
        <taxon>Panpulmonata</taxon>
        <taxon>Sacoglossa</taxon>
        <taxon>Placobranchoidea</taxon>
        <taxon>Plakobranchidae</taxon>
        <taxon>Plakobranchus</taxon>
    </lineage>
</organism>
<name>A0AAV4B0K2_9GAST</name>
<sequence length="108" mass="12368">MNGSLCYLCYLELSRGTFFLDYTAQILRGDILKYYWTIKSHRSWQVRLVSDTWTGLRRCLLFVKPYLFISALFHDPRFGPLEVASSNRQSVGSGVHLMNSPTSVEAIG</sequence>
<comment type="caution">
    <text evidence="1">The sequence shown here is derived from an EMBL/GenBank/DDBJ whole genome shotgun (WGS) entry which is preliminary data.</text>
</comment>
<gene>
    <name evidence="1" type="ORF">PoB_004053600</name>
</gene>
<dbReference type="AlphaFoldDB" id="A0AAV4B0K2"/>
<evidence type="ECO:0000313" key="2">
    <source>
        <dbReference type="Proteomes" id="UP000735302"/>
    </source>
</evidence>
<accession>A0AAV4B0K2</accession>
<protein>
    <submittedName>
        <fullName evidence="1">Uncharacterized protein</fullName>
    </submittedName>
</protein>
<proteinExistence type="predicted"/>